<dbReference type="InterPro" id="IPR050613">
    <property type="entry name" value="Sec_Metabolite_Reg"/>
</dbReference>
<dbReference type="Proteomes" id="UP001201262">
    <property type="component" value="Unassembled WGS sequence"/>
</dbReference>
<protein>
    <recommendedName>
        <fullName evidence="7">Zn(2)-C6 fungal-type domain-containing protein</fullName>
    </recommendedName>
</protein>
<dbReference type="Gene3D" id="4.10.240.10">
    <property type="entry name" value="Zn(2)-C6 fungal-type DNA-binding domain"/>
    <property type="match status" value="1"/>
</dbReference>
<name>A0AAD4KV55_9EURO</name>
<feature type="region of interest" description="Disordered" evidence="6">
    <location>
        <begin position="82"/>
        <end position="137"/>
    </location>
</feature>
<sequence length="352" mass="39134">MDQPPQTDGESGKTKHRPQQSCIKCRERKVKCDREKPCRSCIARGWQDECQYLRDDEDRQQISQADEIDALRKELNRLKRRYTDVQQTSSESPTAAPSYTANRDHDNAVTGEPLSWPRKAQKRTASDRYDGDTSAGPVFNAGYPGMVMHSNTMGLEYAPNFPGQPSNGVENTHYSPSNMMGFHEAFPGQAMGRGPEYLENASDWGVPGYYGDNNSLQMGTPLLYSQQGMPSNIQHAAAPAFAPSFVAESTFHQLQQHPQTNFWRGKQSLMQNIYRIIRDCDEAWVPSIISIVRSSQSPEEAIRSIHRLLRSSRSPTGSSSVPSETDASAARGLPNTSRSASNQSSPNGWTGN</sequence>
<dbReference type="SMART" id="SM00066">
    <property type="entry name" value="GAL4"/>
    <property type="match status" value="1"/>
</dbReference>
<organism evidence="8 9">
    <name type="scientific">Talaromyces proteolyticus</name>
    <dbReference type="NCBI Taxonomy" id="1131652"/>
    <lineage>
        <taxon>Eukaryota</taxon>
        <taxon>Fungi</taxon>
        <taxon>Dikarya</taxon>
        <taxon>Ascomycota</taxon>
        <taxon>Pezizomycotina</taxon>
        <taxon>Eurotiomycetes</taxon>
        <taxon>Eurotiomycetidae</taxon>
        <taxon>Eurotiales</taxon>
        <taxon>Trichocomaceae</taxon>
        <taxon>Talaromyces</taxon>
        <taxon>Talaromyces sect. Bacilispori</taxon>
    </lineage>
</organism>
<feature type="domain" description="Zn(2)-C6 fungal-type" evidence="7">
    <location>
        <begin position="21"/>
        <end position="52"/>
    </location>
</feature>
<feature type="compositionally biased region" description="Low complexity" evidence="6">
    <location>
        <begin position="311"/>
        <end position="323"/>
    </location>
</feature>
<accession>A0AAD4KV55</accession>
<feature type="compositionally biased region" description="Polar residues" evidence="6">
    <location>
        <begin position="334"/>
        <end position="352"/>
    </location>
</feature>
<evidence type="ECO:0000256" key="5">
    <source>
        <dbReference type="ARBA" id="ARBA00023242"/>
    </source>
</evidence>
<keyword evidence="5" id="KW-0539">Nucleus</keyword>
<dbReference type="GO" id="GO:0008270">
    <property type="term" value="F:zinc ion binding"/>
    <property type="evidence" value="ECO:0007669"/>
    <property type="project" value="InterPro"/>
</dbReference>
<dbReference type="AlphaFoldDB" id="A0AAD4KV55"/>
<dbReference type="EMBL" id="JAJTJA010000007">
    <property type="protein sequence ID" value="KAH8696629.1"/>
    <property type="molecule type" value="Genomic_DNA"/>
</dbReference>
<dbReference type="PANTHER" id="PTHR31001:SF89">
    <property type="entry name" value="ZN(2)-C6 FUNGAL-TYPE DOMAIN-CONTAINING PROTEIN"/>
    <property type="match status" value="1"/>
</dbReference>
<keyword evidence="9" id="KW-1185">Reference proteome</keyword>
<dbReference type="RefSeq" id="XP_046071565.1">
    <property type="nucleotide sequence ID" value="XM_046220581.1"/>
</dbReference>
<gene>
    <name evidence="8" type="ORF">BGW36DRAFT_428625</name>
</gene>
<dbReference type="GO" id="GO:0003677">
    <property type="term" value="F:DNA binding"/>
    <property type="evidence" value="ECO:0007669"/>
    <property type="project" value="UniProtKB-KW"/>
</dbReference>
<comment type="subcellular location">
    <subcellularLocation>
        <location evidence="1">Nucleus</location>
    </subcellularLocation>
</comment>
<evidence type="ECO:0000256" key="3">
    <source>
        <dbReference type="ARBA" id="ARBA00023125"/>
    </source>
</evidence>
<feature type="region of interest" description="Disordered" evidence="6">
    <location>
        <begin position="309"/>
        <end position="352"/>
    </location>
</feature>
<dbReference type="InterPro" id="IPR036864">
    <property type="entry name" value="Zn2-C6_fun-type_DNA-bd_sf"/>
</dbReference>
<dbReference type="PROSITE" id="PS00463">
    <property type="entry name" value="ZN2_CY6_FUNGAL_1"/>
    <property type="match status" value="1"/>
</dbReference>
<keyword evidence="2" id="KW-0805">Transcription regulation</keyword>
<dbReference type="SUPFAM" id="SSF57701">
    <property type="entry name" value="Zn2/Cys6 DNA-binding domain"/>
    <property type="match status" value="1"/>
</dbReference>
<evidence type="ECO:0000259" key="7">
    <source>
        <dbReference type="PROSITE" id="PS50048"/>
    </source>
</evidence>
<dbReference type="PROSITE" id="PS50048">
    <property type="entry name" value="ZN2_CY6_FUNGAL_2"/>
    <property type="match status" value="1"/>
</dbReference>
<dbReference type="Pfam" id="PF00172">
    <property type="entry name" value="Zn_clus"/>
    <property type="match status" value="1"/>
</dbReference>
<evidence type="ECO:0000313" key="9">
    <source>
        <dbReference type="Proteomes" id="UP001201262"/>
    </source>
</evidence>
<evidence type="ECO:0000256" key="4">
    <source>
        <dbReference type="ARBA" id="ARBA00023163"/>
    </source>
</evidence>
<proteinExistence type="predicted"/>
<evidence type="ECO:0000256" key="1">
    <source>
        <dbReference type="ARBA" id="ARBA00004123"/>
    </source>
</evidence>
<dbReference type="PANTHER" id="PTHR31001">
    <property type="entry name" value="UNCHARACTERIZED TRANSCRIPTIONAL REGULATORY PROTEIN"/>
    <property type="match status" value="1"/>
</dbReference>
<dbReference type="GO" id="GO:0000981">
    <property type="term" value="F:DNA-binding transcription factor activity, RNA polymerase II-specific"/>
    <property type="evidence" value="ECO:0007669"/>
    <property type="project" value="InterPro"/>
</dbReference>
<evidence type="ECO:0000256" key="6">
    <source>
        <dbReference type="SAM" id="MobiDB-lite"/>
    </source>
</evidence>
<evidence type="ECO:0000256" key="2">
    <source>
        <dbReference type="ARBA" id="ARBA00023015"/>
    </source>
</evidence>
<keyword evidence="4" id="KW-0804">Transcription</keyword>
<evidence type="ECO:0000313" key="8">
    <source>
        <dbReference type="EMBL" id="KAH8696629.1"/>
    </source>
</evidence>
<feature type="region of interest" description="Disordered" evidence="6">
    <location>
        <begin position="1"/>
        <end position="20"/>
    </location>
</feature>
<comment type="caution">
    <text evidence="8">The sequence shown here is derived from an EMBL/GenBank/DDBJ whole genome shotgun (WGS) entry which is preliminary data.</text>
</comment>
<feature type="compositionally biased region" description="Polar residues" evidence="6">
    <location>
        <begin position="84"/>
        <end position="101"/>
    </location>
</feature>
<reference evidence="8" key="1">
    <citation type="submission" date="2021-12" db="EMBL/GenBank/DDBJ databases">
        <title>Convergent genome expansion in fungi linked to evolution of root-endophyte symbiosis.</title>
        <authorList>
            <consortium name="DOE Joint Genome Institute"/>
            <person name="Ke Y.-H."/>
            <person name="Bonito G."/>
            <person name="Liao H.-L."/>
            <person name="Looney B."/>
            <person name="Rojas-Flechas A."/>
            <person name="Nash J."/>
            <person name="Hameed K."/>
            <person name="Schadt C."/>
            <person name="Martin F."/>
            <person name="Crous P.W."/>
            <person name="Miettinen O."/>
            <person name="Magnuson J.K."/>
            <person name="Labbe J."/>
            <person name="Jacobson D."/>
            <person name="Doktycz M.J."/>
            <person name="Veneault-Fourrey C."/>
            <person name="Kuo A."/>
            <person name="Mondo S."/>
            <person name="Calhoun S."/>
            <person name="Riley R."/>
            <person name="Ohm R."/>
            <person name="LaButti K."/>
            <person name="Andreopoulos B."/>
            <person name="Pangilinan J."/>
            <person name="Nolan M."/>
            <person name="Tritt A."/>
            <person name="Clum A."/>
            <person name="Lipzen A."/>
            <person name="Daum C."/>
            <person name="Barry K."/>
            <person name="Grigoriev I.V."/>
            <person name="Vilgalys R."/>
        </authorList>
    </citation>
    <scope>NUCLEOTIDE SEQUENCE</scope>
    <source>
        <strain evidence="8">PMI_201</strain>
    </source>
</reference>
<dbReference type="CDD" id="cd00067">
    <property type="entry name" value="GAL4"/>
    <property type="match status" value="1"/>
</dbReference>
<dbReference type="GO" id="GO:0005634">
    <property type="term" value="C:nucleus"/>
    <property type="evidence" value="ECO:0007669"/>
    <property type="project" value="UniProtKB-SubCell"/>
</dbReference>
<dbReference type="GeneID" id="70250868"/>
<keyword evidence="3" id="KW-0238">DNA-binding</keyword>
<dbReference type="InterPro" id="IPR001138">
    <property type="entry name" value="Zn2Cys6_DnaBD"/>
</dbReference>